<dbReference type="InterPro" id="IPR043129">
    <property type="entry name" value="ATPase_NBD"/>
</dbReference>
<dbReference type="PANTHER" id="PTHR18964:SF149">
    <property type="entry name" value="BIFUNCTIONAL UDP-N-ACETYLGLUCOSAMINE 2-EPIMERASE_N-ACETYLMANNOSAMINE KINASE"/>
    <property type="match status" value="1"/>
</dbReference>
<organism evidence="2 3">
    <name type="scientific">Companilactobacillus huachuanensis</name>
    <dbReference type="NCBI Taxonomy" id="2559914"/>
    <lineage>
        <taxon>Bacteria</taxon>
        <taxon>Bacillati</taxon>
        <taxon>Bacillota</taxon>
        <taxon>Bacilli</taxon>
        <taxon>Lactobacillales</taxon>
        <taxon>Lactobacillaceae</taxon>
        <taxon>Companilactobacillus</taxon>
    </lineage>
</organism>
<evidence type="ECO:0000313" key="2">
    <source>
        <dbReference type="EMBL" id="MFC6177630.1"/>
    </source>
</evidence>
<name>A0ABW1RQC4_9LACO</name>
<dbReference type="EMBL" id="JBHSSF010000039">
    <property type="protein sequence ID" value="MFC6177630.1"/>
    <property type="molecule type" value="Genomic_DNA"/>
</dbReference>
<proteinExistence type="inferred from homology"/>
<dbReference type="Gene3D" id="3.30.420.40">
    <property type="match status" value="2"/>
</dbReference>
<comment type="caution">
    <text evidence="2">The sequence shown here is derived from an EMBL/GenBank/DDBJ whole genome shotgun (WGS) entry which is preliminary data.</text>
</comment>
<gene>
    <name evidence="2" type="ORF">ACFQAV_12500</name>
</gene>
<keyword evidence="3" id="KW-1185">Reference proteome</keyword>
<dbReference type="Proteomes" id="UP001596288">
    <property type="component" value="Unassembled WGS sequence"/>
</dbReference>
<reference evidence="3" key="1">
    <citation type="journal article" date="2019" name="Int. J. Syst. Evol. Microbiol.">
        <title>The Global Catalogue of Microorganisms (GCM) 10K type strain sequencing project: providing services to taxonomists for standard genome sequencing and annotation.</title>
        <authorList>
            <consortium name="The Broad Institute Genomics Platform"/>
            <consortium name="The Broad Institute Genome Sequencing Center for Infectious Disease"/>
            <person name="Wu L."/>
            <person name="Ma J."/>
        </authorList>
    </citation>
    <scope>NUCLEOTIDE SEQUENCE [LARGE SCALE GENOMIC DNA]</scope>
    <source>
        <strain evidence="3">CCM 8927</strain>
    </source>
</reference>
<evidence type="ECO:0000313" key="3">
    <source>
        <dbReference type="Proteomes" id="UP001596288"/>
    </source>
</evidence>
<dbReference type="InterPro" id="IPR000600">
    <property type="entry name" value="ROK"/>
</dbReference>
<protein>
    <submittedName>
        <fullName evidence="2">ROK family protein</fullName>
    </submittedName>
</protein>
<sequence>MENETILSVDLGGTKILIGEVSADGKVLTQKKYHSDVSSQSSAYEGIRVALKNYFATSGSLQQIRAISISAVGRINEKNGDWFEIDPTKAEHIELAQKLSKEFKLPVYAANDVYCATEAELMLGIGNVTKNFIYLNIGTGIAGRMVINGEIINGKHFDAGEIGHMVVDMNSSVKCICGRYGCVEPLASGLGMSNRAKDLLSSHPNSQLSIDASGRIGTDKLFAAYDKKDPVAVEVVGTALKGIATLVMNMVRVTDPEAIILGGGVTNDGWLLRHLDPLLENQSTMRFISLGVKNSSLDPNLIALRGAGLHGFSRLEE</sequence>
<dbReference type="Pfam" id="PF00480">
    <property type="entry name" value="ROK"/>
    <property type="match status" value="1"/>
</dbReference>
<dbReference type="RefSeq" id="WP_137610892.1">
    <property type="nucleotide sequence ID" value="NZ_BJDF01000005.1"/>
</dbReference>
<dbReference type="SUPFAM" id="SSF53067">
    <property type="entry name" value="Actin-like ATPase domain"/>
    <property type="match status" value="1"/>
</dbReference>
<comment type="similarity">
    <text evidence="1">Belongs to the ROK (NagC/XylR) family.</text>
</comment>
<dbReference type="PANTHER" id="PTHR18964">
    <property type="entry name" value="ROK (REPRESSOR, ORF, KINASE) FAMILY"/>
    <property type="match status" value="1"/>
</dbReference>
<accession>A0ABW1RQC4</accession>
<evidence type="ECO:0000256" key="1">
    <source>
        <dbReference type="ARBA" id="ARBA00006479"/>
    </source>
</evidence>